<feature type="signal peptide" evidence="1">
    <location>
        <begin position="1"/>
        <end position="18"/>
    </location>
</feature>
<dbReference type="Pfam" id="PF24837">
    <property type="entry name" value="AMIN-like"/>
    <property type="match status" value="1"/>
</dbReference>
<evidence type="ECO:0000256" key="1">
    <source>
        <dbReference type="SAM" id="SignalP"/>
    </source>
</evidence>
<reference evidence="3 4" key="1">
    <citation type="submission" date="2014-07" db="EMBL/GenBank/DDBJ databases">
        <title>Biosystematic studies on Modestobacter strains isolated from extreme hyper-arid desert soil and from historic building.</title>
        <authorList>
            <person name="Bukarasam K."/>
            <person name="Bull A."/>
            <person name="Girard G."/>
            <person name="van Wezel G."/>
            <person name="Goodfellow M."/>
        </authorList>
    </citation>
    <scope>NUCLEOTIDE SEQUENCE [LARGE SCALE GENOMIC DNA]</scope>
    <source>
        <strain evidence="3 4">KNN45-2b</strain>
    </source>
</reference>
<dbReference type="InterPro" id="IPR056303">
    <property type="entry name" value="AMIN-like"/>
</dbReference>
<accession>A0A098Y428</accession>
<sequence>MVLLSALALLGGALPAQATGGPYCGIRWGSLPESQPPTAPWGTVADVRTGQHLCFDRLVIDLQDADGSAGHFVRYVDQVGAQGSGTPVPVRGGAVLQVVVQAPAYDDARDPTYQPADPTEVVDVRGARTLRQVAWAGSFEGQTSLAVGTRARLPFRVFVLAGAPGQADGARMVVDVAHHW</sequence>
<gene>
    <name evidence="3" type="ORF">IN07_23645</name>
</gene>
<protein>
    <recommendedName>
        <fullName evidence="2">AMIN-like domain-containing protein</fullName>
    </recommendedName>
</protein>
<dbReference type="AlphaFoldDB" id="A0A098Y428"/>
<keyword evidence="1" id="KW-0732">Signal</keyword>
<comment type="caution">
    <text evidence="3">The sequence shown here is derived from an EMBL/GenBank/DDBJ whole genome shotgun (WGS) entry which is preliminary data.</text>
</comment>
<feature type="chain" id="PRO_5001950607" description="AMIN-like domain-containing protein" evidence="1">
    <location>
        <begin position="19"/>
        <end position="180"/>
    </location>
</feature>
<evidence type="ECO:0000313" key="3">
    <source>
        <dbReference type="EMBL" id="KGH44022.1"/>
    </source>
</evidence>
<proteinExistence type="predicted"/>
<name>A0A098Y428_9ACTN</name>
<dbReference type="EMBL" id="JPMX01000127">
    <property type="protein sequence ID" value="KGH44022.1"/>
    <property type="molecule type" value="Genomic_DNA"/>
</dbReference>
<dbReference type="Proteomes" id="UP000029713">
    <property type="component" value="Unassembled WGS sequence"/>
</dbReference>
<evidence type="ECO:0000259" key="2">
    <source>
        <dbReference type="Pfam" id="PF24837"/>
    </source>
</evidence>
<evidence type="ECO:0000313" key="4">
    <source>
        <dbReference type="Proteomes" id="UP000029713"/>
    </source>
</evidence>
<organism evidence="3 4">
    <name type="scientific">Modestobacter caceresii</name>
    <dbReference type="NCBI Taxonomy" id="1522368"/>
    <lineage>
        <taxon>Bacteria</taxon>
        <taxon>Bacillati</taxon>
        <taxon>Actinomycetota</taxon>
        <taxon>Actinomycetes</taxon>
        <taxon>Geodermatophilales</taxon>
        <taxon>Geodermatophilaceae</taxon>
        <taxon>Modestobacter</taxon>
    </lineage>
</organism>
<feature type="domain" description="AMIN-like" evidence="2">
    <location>
        <begin position="43"/>
        <end position="178"/>
    </location>
</feature>
<dbReference type="STRING" id="1522368.IN07_23645"/>
<keyword evidence="4" id="KW-1185">Reference proteome</keyword>